<gene>
    <name evidence="2" type="ORF">AALO_G00223300</name>
</gene>
<accession>A0AAV6FYF0</accession>
<reference evidence="2 3" key="1">
    <citation type="submission" date="2020-10" db="EMBL/GenBank/DDBJ databases">
        <title>Chromosome-scale genome assembly of the Allis shad, Alosa alosa.</title>
        <authorList>
            <person name="Margot Z."/>
            <person name="Christophe K."/>
            <person name="Cabau C."/>
            <person name="Louis A."/>
            <person name="Berthelot C."/>
            <person name="Parey E."/>
            <person name="Roest Crollius H."/>
            <person name="Montfort J."/>
            <person name="Robinson-Rechavi M."/>
            <person name="Bucao C."/>
            <person name="Bouchez O."/>
            <person name="Gislard M."/>
            <person name="Lluch J."/>
            <person name="Milhes M."/>
            <person name="Lampietro C."/>
            <person name="Lopez Roques C."/>
            <person name="Donnadieu C."/>
            <person name="Braasch I."/>
            <person name="Desvignes T."/>
            <person name="Postlethwait J."/>
            <person name="Bobe J."/>
            <person name="Guiguen Y."/>
        </authorList>
    </citation>
    <scope>NUCLEOTIDE SEQUENCE [LARGE SCALE GENOMIC DNA]</scope>
    <source>
        <strain evidence="2">M-15738</strain>
        <tissue evidence="2">Blood</tissue>
    </source>
</reference>
<comment type="caution">
    <text evidence="2">The sequence shown here is derived from an EMBL/GenBank/DDBJ whole genome shotgun (WGS) entry which is preliminary data.</text>
</comment>
<feature type="region of interest" description="Disordered" evidence="1">
    <location>
        <begin position="214"/>
        <end position="245"/>
    </location>
</feature>
<proteinExistence type="predicted"/>
<evidence type="ECO:0000313" key="3">
    <source>
        <dbReference type="Proteomes" id="UP000823561"/>
    </source>
</evidence>
<sequence>MRFCWFLACCLAARQDECKKIKKCVKKYGLVELKRDLEALGVNIDGHVDETKKKNKKKIKKELQKTLIKELKKIEHDKNGLDNRAYEDVFTMPMDIPEHVLSALNELEALRIYSDEDVDETTKKNKMKRKIELQRFLINELKEVEHSKTDLDNHVYEEKSLITMPMDIPEDILNALDDLDTFLDKQLEVSERHEREDAVLDSLLFKVDSTLEGQMKRKRNREHGGQTLETGKRGRSERPVPGVPYKFTMTPFLECPTNSQ</sequence>
<evidence type="ECO:0000256" key="1">
    <source>
        <dbReference type="SAM" id="MobiDB-lite"/>
    </source>
</evidence>
<keyword evidence="3" id="KW-1185">Reference proteome</keyword>
<organism evidence="2 3">
    <name type="scientific">Alosa alosa</name>
    <name type="common">allis shad</name>
    <dbReference type="NCBI Taxonomy" id="278164"/>
    <lineage>
        <taxon>Eukaryota</taxon>
        <taxon>Metazoa</taxon>
        <taxon>Chordata</taxon>
        <taxon>Craniata</taxon>
        <taxon>Vertebrata</taxon>
        <taxon>Euteleostomi</taxon>
        <taxon>Actinopterygii</taxon>
        <taxon>Neopterygii</taxon>
        <taxon>Teleostei</taxon>
        <taxon>Clupei</taxon>
        <taxon>Clupeiformes</taxon>
        <taxon>Clupeoidei</taxon>
        <taxon>Clupeidae</taxon>
        <taxon>Alosa</taxon>
    </lineage>
</organism>
<dbReference type="Proteomes" id="UP000823561">
    <property type="component" value="Chromosome 17"/>
</dbReference>
<dbReference type="EMBL" id="JADWDJ010000017">
    <property type="protein sequence ID" value="KAG5267580.1"/>
    <property type="molecule type" value="Genomic_DNA"/>
</dbReference>
<protein>
    <submittedName>
        <fullName evidence="2">Uncharacterized protein</fullName>
    </submittedName>
</protein>
<name>A0AAV6FYF0_9TELE</name>
<dbReference type="AlphaFoldDB" id="A0AAV6FYF0"/>
<evidence type="ECO:0000313" key="2">
    <source>
        <dbReference type="EMBL" id="KAG5267580.1"/>
    </source>
</evidence>